<comment type="caution">
    <text evidence="1">The sequence shown here is derived from an EMBL/GenBank/DDBJ whole genome shotgun (WGS) entry which is preliminary data.</text>
</comment>
<name>A0ACB8BV57_9AGAM</name>
<protein>
    <submittedName>
        <fullName evidence="1">Uncharacterized protein</fullName>
    </submittedName>
</protein>
<evidence type="ECO:0000313" key="2">
    <source>
        <dbReference type="Proteomes" id="UP000790709"/>
    </source>
</evidence>
<reference evidence="1" key="1">
    <citation type="journal article" date="2021" name="New Phytol.">
        <title>Evolutionary innovations through gain and loss of genes in the ectomycorrhizal Boletales.</title>
        <authorList>
            <person name="Wu G."/>
            <person name="Miyauchi S."/>
            <person name="Morin E."/>
            <person name="Kuo A."/>
            <person name="Drula E."/>
            <person name="Varga T."/>
            <person name="Kohler A."/>
            <person name="Feng B."/>
            <person name="Cao Y."/>
            <person name="Lipzen A."/>
            <person name="Daum C."/>
            <person name="Hundley H."/>
            <person name="Pangilinan J."/>
            <person name="Johnson J."/>
            <person name="Barry K."/>
            <person name="LaButti K."/>
            <person name="Ng V."/>
            <person name="Ahrendt S."/>
            <person name="Min B."/>
            <person name="Choi I.G."/>
            <person name="Park H."/>
            <person name="Plett J.M."/>
            <person name="Magnuson J."/>
            <person name="Spatafora J.W."/>
            <person name="Nagy L.G."/>
            <person name="Henrissat B."/>
            <person name="Grigoriev I.V."/>
            <person name="Yang Z.L."/>
            <person name="Xu J."/>
            <person name="Martin F.M."/>
        </authorList>
    </citation>
    <scope>NUCLEOTIDE SEQUENCE</scope>
    <source>
        <strain evidence="1">KUC20120723A-06</strain>
    </source>
</reference>
<accession>A0ACB8BV57</accession>
<dbReference type="EMBL" id="MU266340">
    <property type="protein sequence ID" value="KAH7929589.1"/>
    <property type="molecule type" value="Genomic_DNA"/>
</dbReference>
<sequence>MALRFKLVFFSPRNSTSGILDSLFKEFPHELGKIGQYEQCAFITPGMGQFKPGPDANPVVGSSGKLEHIEEDRVELIINDKGEKVEVKKVIHALKIAHPYEEVAYDVYRLEDF</sequence>
<proteinExistence type="predicted"/>
<dbReference type="Proteomes" id="UP000790709">
    <property type="component" value="Unassembled WGS sequence"/>
</dbReference>
<organism evidence="1 2">
    <name type="scientific">Leucogyrophana mollusca</name>
    <dbReference type="NCBI Taxonomy" id="85980"/>
    <lineage>
        <taxon>Eukaryota</taxon>
        <taxon>Fungi</taxon>
        <taxon>Dikarya</taxon>
        <taxon>Basidiomycota</taxon>
        <taxon>Agaricomycotina</taxon>
        <taxon>Agaricomycetes</taxon>
        <taxon>Agaricomycetidae</taxon>
        <taxon>Boletales</taxon>
        <taxon>Boletales incertae sedis</taxon>
        <taxon>Leucogyrophana</taxon>
    </lineage>
</organism>
<gene>
    <name evidence="1" type="ORF">BV22DRAFT_1102381</name>
</gene>
<keyword evidence="2" id="KW-1185">Reference proteome</keyword>
<evidence type="ECO:0000313" key="1">
    <source>
        <dbReference type="EMBL" id="KAH7929589.1"/>
    </source>
</evidence>